<dbReference type="EMBL" id="RJSF01000007">
    <property type="protein sequence ID" value="RNM16759.1"/>
    <property type="molecule type" value="Genomic_DNA"/>
</dbReference>
<dbReference type="GO" id="GO:0016787">
    <property type="term" value="F:hydrolase activity"/>
    <property type="evidence" value="ECO:0007669"/>
    <property type="project" value="UniProtKB-KW"/>
</dbReference>
<reference evidence="2 3" key="1">
    <citation type="submission" date="2018-11" db="EMBL/GenBank/DDBJ databases">
        <authorList>
            <person name="Li F."/>
        </authorList>
    </citation>
    <scope>NUCLEOTIDE SEQUENCE [LARGE SCALE GENOMIC DNA]</scope>
    <source>
        <strain evidence="2 3">Gsoil 818</strain>
    </source>
</reference>
<dbReference type="Pfam" id="PF00753">
    <property type="entry name" value="Lactamase_B"/>
    <property type="match status" value="1"/>
</dbReference>
<dbReference type="InterPro" id="IPR001279">
    <property type="entry name" value="Metallo-B-lactamas"/>
</dbReference>
<dbReference type="OrthoDB" id="2971563at2"/>
<name>A0A3N0GWG2_9ACTN</name>
<dbReference type="Proteomes" id="UP000279994">
    <property type="component" value="Unassembled WGS sequence"/>
</dbReference>
<sequence length="355" mass="38957">MSQDPGATATRISADSGLVWTESGAWTVAPGVVRIPLPLPMDGLRAVNVYVMETDDGLVLVDGGWAIPESRSLFESSMKEAGYALSDIRSFLVTHMHRDHYTQAYVVGREVGAQVSLGIGDRGSMDLMYDETVRSDPNLDRLRLAGAIELAEGWRAMMPKSERPSLDTYGMPDVWLDRDLTLDLGNRRVDAVATPGHTQGHYVFADTGNGLLFAGDHVLPTITPSIGFEPKWVEQPLRDFLDSLAKVRALPDLRLLPAHGPVTASSHARIDELLAHHDHRLTICLEAVQGGARTAWEVAGEIPWTRHERRREELGPFDAVLAAFETLAHLELLHLQGRLARTGGEDGPREYAPIA</sequence>
<dbReference type="RefSeq" id="WP_123221649.1">
    <property type="nucleotide sequence ID" value="NZ_RJSF01000007.1"/>
</dbReference>
<dbReference type="SUPFAM" id="SSF56281">
    <property type="entry name" value="Metallo-hydrolase/oxidoreductase"/>
    <property type="match status" value="1"/>
</dbReference>
<evidence type="ECO:0000259" key="1">
    <source>
        <dbReference type="SMART" id="SM00849"/>
    </source>
</evidence>
<keyword evidence="3" id="KW-1185">Reference proteome</keyword>
<dbReference type="Gene3D" id="1.10.10.10">
    <property type="entry name" value="Winged helix-like DNA-binding domain superfamily/Winged helix DNA-binding domain"/>
    <property type="match status" value="1"/>
</dbReference>
<dbReference type="InterPro" id="IPR036388">
    <property type="entry name" value="WH-like_DNA-bd_sf"/>
</dbReference>
<keyword evidence="2" id="KW-0378">Hydrolase</keyword>
<evidence type="ECO:0000313" key="2">
    <source>
        <dbReference type="EMBL" id="RNM16759.1"/>
    </source>
</evidence>
<comment type="caution">
    <text evidence="2">The sequence shown here is derived from an EMBL/GenBank/DDBJ whole genome shotgun (WGS) entry which is preliminary data.</text>
</comment>
<dbReference type="PANTHER" id="PTHR23131">
    <property type="entry name" value="ENDORIBONUCLEASE LACTB2"/>
    <property type="match status" value="1"/>
</dbReference>
<accession>A0A3N0GWG2</accession>
<dbReference type="AlphaFoldDB" id="A0A3N0GWG2"/>
<protein>
    <submittedName>
        <fullName evidence="2">MBL fold metallo-hydrolase</fullName>
    </submittedName>
</protein>
<feature type="domain" description="Metallo-beta-lactamase" evidence="1">
    <location>
        <begin position="46"/>
        <end position="259"/>
    </location>
</feature>
<dbReference type="PANTHER" id="PTHR23131:SF4">
    <property type="entry name" value="METALLO-BETA-LACTAMASE SUPERFAMILY POTEIN"/>
    <property type="match status" value="1"/>
</dbReference>
<proteinExistence type="predicted"/>
<dbReference type="SMART" id="SM00849">
    <property type="entry name" value="Lactamase_B"/>
    <property type="match status" value="1"/>
</dbReference>
<gene>
    <name evidence="2" type="ORF">EFL26_04420</name>
</gene>
<evidence type="ECO:0000313" key="3">
    <source>
        <dbReference type="Proteomes" id="UP000279994"/>
    </source>
</evidence>
<dbReference type="InterPro" id="IPR050662">
    <property type="entry name" value="Sec-metab_biosynth-thioest"/>
</dbReference>
<dbReference type="Gene3D" id="3.60.15.10">
    <property type="entry name" value="Ribonuclease Z/Hydroxyacylglutathione hydrolase-like"/>
    <property type="match status" value="1"/>
</dbReference>
<dbReference type="InterPro" id="IPR036866">
    <property type="entry name" value="RibonucZ/Hydroxyglut_hydro"/>
</dbReference>
<organism evidence="2 3">
    <name type="scientific">Nocardioides pocheonensis</name>
    <dbReference type="NCBI Taxonomy" id="661485"/>
    <lineage>
        <taxon>Bacteria</taxon>
        <taxon>Bacillati</taxon>
        <taxon>Actinomycetota</taxon>
        <taxon>Actinomycetes</taxon>
        <taxon>Propionibacteriales</taxon>
        <taxon>Nocardioidaceae</taxon>
        <taxon>Nocardioides</taxon>
    </lineage>
</organism>